<evidence type="ECO:0000313" key="4">
    <source>
        <dbReference type="EMBL" id="GAD82161.1"/>
    </source>
</evidence>
<keyword evidence="2" id="KW-0560">Oxidoreductase</keyword>
<gene>
    <name evidence="4" type="ORF">NCAST_08_00320</name>
</gene>
<dbReference type="InterPro" id="IPR020904">
    <property type="entry name" value="Sc_DH/Rdtase_CS"/>
</dbReference>
<evidence type="ECO:0000313" key="5">
    <source>
        <dbReference type="Proteomes" id="UP000017048"/>
    </source>
</evidence>
<sequence>MLTTPTLSSTLLAGRTAIVTGAGNGIGRATAEALAANGARVVVVDLDAELATEVAAEIGNDSVPFAGDLTDAAMPDELIASVAAAGRGIDIIVNSAGYFWDAPVHRMTDEQFQAMLDIHLLAPFRICRAAAPYFRDAGRAEAENGVVRHRKIVNVTSLAASFGNAGAANYAAAKAGLIGLTKTLATEWGAANVNVNAVAFGVIQTRFGAPRSAGQTITVDGREVALGVPDKTLAAMGFDPAEERDLFAPRPMFGAALGRTGTIREAADAILWLASPLSDFVTGQVVPVSGGARGGLS</sequence>
<dbReference type="PANTHER" id="PTHR42760:SF133">
    <property type="entry name" value="3-OXOACYL-[ACYL-CARRIER-PROTEIN] REDUCTASE"/>
    <property type="match status" value="1"/>
</dbReference>
<dbReference type="InterPro" id="IPR002347">
    <property type="entry name" value="SDR_fam"/>
</dbReference>
<evidence type="ECO:0000256" key="1">
    <source>
        <dbReference type="ARBA" id="ARBA00006484"/>
    </source>
</evidence>
<dbReference type="PRINTS" id="PR00081">
    <property type="entry name" value="GDHRDH"/>
</dbReference>
<dbReference type="eggNOG" id="COG1028">
    <property type="taxonomic scope" value="Bacteria"/>
</dbReference>
<dbReference type="Proteomes" id="UP000017048">
    <property type="component" value="Unassembled WGS sequence"/>
</dbReference>
<dbReference type="PRINTS" id="PR00080">
    <property type="entry name" value="SDRFAMILY"/>
</dbReference>
<evidence type="ECO:0000256" key="2">
    <source>
        <dbReference type="ARBA" id="ARBA00023002"/>
    </source>
</evidence>
<dbReference type="GO" id="GO:0006633">
    <property type="term" value="P:fatty acid biosynthetic process"/>
    <property type="evidence" value="ECO:0007669"/>
    <property type="project" value="TreeGrafter"/>
</dbReference>
<reference evidence="4 5" key="1">
    <citation type="journal article" date="2014" name="BMC Genomics">
        <title>Genome based analysis of type-I polyketide synthase and nonribosomal peptide synthetase gene clusters in seven strains of five representative Nocardia species.</title>
        <authorList>
            <person name="Komaki H."/>
            <person name="Ichikawa N."/>
            <person name="Hosoyama A."/>
            <person name="Takahashi-Nakaguchi A."/>
            <person name="Matsuzawa T."/>
            <person name="Suzuki K."/>
            <person name="Fujita N."/>
            <person name="Gonoi T."/>
        </authorList>
    </citation>
    <scope>NUCLEOTIDE SEQUENCE [LARGE SCALE GENOMIC DNA]</scope>
    <source>
        <strain evidence="4 5">NBRC 15531</strain>
    </source>
</reference>
<dbReference type="AlphaFoldDB" id="U5E763"/>
<dbReference type="CDD" id="cd05233">
    <property type="entry name" value="SDR_c"/>
    <property type="match status" value="1"/>
</dbReference>
<comment type="caution">
    <text evidence="4">The sequence shown here is derived from an EMBL/GenBank/DDBJ whole genome shotgun (WGS) entry which is preliminary data.</text>
</comment>
<dbReference type="PANTHER" id="PTHR42760">
    <property type="entry name" value="SHORT-CHAIN DEHYDROGENASES/REDUCTASES FAMILY MEMBER"/>
    <property type="match status" value="1"/>
</dbReference>
<dbReference type="OrthoDB" id="9804774at2"/>
<dbReference type="GeneID" id="91516943"/>
<dbReference type="GO" id="GO:0016616">
    <property type="term" value="F:oxidoreductase activity, acting on the CH-OH group of donors, NAD or NADP as acceptor"/>
    <property type="evidence" value="ECO:0007669"/>
    <property type="project" value="TreeGrafter"/>
</dbReference>
<dbReference type="SUPFAM" id="SSF51735">
    <property type="entry name" value="NAD(P)-binding Rossmann-fold domains"/>
    <property type="match status" value="1"/>
</dbReference>
<dbReference type="InterPro" id="IPR036291">
    <property type="entry name" value="NAD(P)-bd_dom_sf"/>
</dbReference>
<protein>
    <submittedName>
        <fullName evidence="4">3-oxoacyl-[acyl-carrier-protein] reductase</fullName>
    </submittedName>
</protein>
<dbReference type="RefSeq" id="WP_019050600.1">
    <property type="nucleotide sequence ID" value="NZ_BAFO02000008.1"/>
</dbReference>
<dbReference type="Pfam" id="PF13561">
    <property type="entry name" value="adh_short_C2"/>
    <property type="match status" value="1"/>
</dbReference>
<dbReference type="PROSITE" id="PS00061">
    <property type="entry name" value="ADH_SHORT"/>
    <property type="match status" value="1"/>
</dbReference>
<dbReference type="Pfam" id="PF00106">
    <property type="entry name" value="adh_short"/>
    <property type="match status" value="1"/>
</dbReference>
<dbReference type="EMBL" id="BAFO02000008">
    <property type="protein sequence ID" value="GAD82161.1"/>
    <property type="molecule type" value="Genomic_DNA"/>
</dbReference>
<evidence type="ECO:0000256" key="3">
    <source>
        <dbReference type="RuleBase" id="RU000363"/>
    </source>
</evidence>
<name>U5E763_NOCAS</name>
<dbReference type="STRING" id="1824.SAMN05444423_105341"/>
<proteinExistence type="inferred from homology"/>
<dbReference type="GO" id="GO:0048038">
    <property type="term" value="F:quinone binding"/>
    <property type="evidence" value="ECO:0007669"/>
    <property type="project" value="TreeGrafter"/>
</dbReference>
<dbReference type="FunFam" id="3.40.50.720:FF:000084">
    <property type="entry name" value="Short-chain dehydrogenase reductase"/>
    <property type="match status" value="1"/>
</dbReference>
<comment type="similarity">
    <text evidence="1 3">Belongs to the short-chain dehydrogenases/reductases (SDR) family.</text>
</comment>
<dbReference type="Gene3D" id="3.40.50.720">
    <property type="entry name" value="NAD(P)-binding Rossmann-like Domain"/>
    <property type="match status" value="1"/>
</dbReference>
<accession>U5E763</accession>
<keyword evidence="5" id="KW-1185">Reference proteome</keyword>
<organism evidence="4 5">
    <name type="scientific">Nocardia asteroides NBRC 15531</name>
    <dbReference type="NCBI Taxonomy" id="1110697"/>
    <lineage>
        <taxon>Bacteria</taxon>
        <taxon>Bacillati</taxon>
        <taxon>Actinomycetota</taxon>
        <taxon>Actinomycetes</taxon>
        <taxon>Mycobacteriales</taxon>
        <taxon>Nocardiaceae</taxon>
        <taxon>Nocardia</taxon>
    </lineage>
</organism>